<evidence type="ECO:0000313" key="1">
    <source>
        <dbReference type="EMBL" id="MCF3947571.1"/>
    </source>
</evidence>
<gene>
    <name evidence="1" type="ORF">L2A60_12880</name>
</gene>
<evidence type="ECO:0000313" key="2">
    <source>
        <dbReference type="Proteomes" id="UP001521209"/>
    </source>
</evidence>
<sequence>MTARLRLRRAYDPPAESDGTRVLVDRLWPRGLAKARAKIDLWLREIAPSDELRRAFGHDPAHWEAFCRFYRRELAENPEPVERLAELCRAGTVTLLFAAHDTEHNNAVVLRDMLEHRLRGKS</sequence>
<accession>A0ABS9DXV1</accession>
<reference evidence="1 2" key="1">
    <citation type="submission" date="2022-01" db="EMBL/GenBank/DDBJ databases">
        <authorList>
            <person name="Won M."/>
            <person name="Kim S.-J."/>
            <person name="Kwon S.-W."/>
        </authorList>
    </citation>
    <scope>NUCLEOTIDE SEQUENCE [LARGE SCALE GENOMIC DNA]</scope>
    <source>
        <strain evidence="1 2">KCTC 23505</strain>
    </source>
</reference>
<comment type="caution">
    <text evidence="1">The sequence shown here is derived from an EMBL/GenBank/DDBJ whole genome shotgun (WGS) entry which is preliminary data.</text>
</comment>
<dbReference type="PANTHER" id="PTHR36849:SF1">
    <property type="entry name" value="CYTOPLASMIC PROTEIN"/>
    <property type="match status" value="1"/>
</dbReference>
<proteinExistence type="predicted"/>
<protein>
    <submittedName>
        <fullName evidence="1">DUF488 family protein</fullName>
    </submittedName>
</protein>
<dbReference type="PANTHER" id="PTHR36849">
    <property type="entry name" value="CYTOPLASMIC PROTEIN-RELATED"/>
    <property type="match status" value="1"/>
</dbReference>
<name>A0ABS9DXV1_9PROT</name>
<dbReference type="InterPro" id="IPR052552">
    <property type="entry name" value="YeaO-like"/>
</dbReference>
<dbReference type="RefSeq" id="WP_235704821.1">
    <property type="nucleotide sequence ID" value="NZ_JAKGBZ010000025.1"/>
</dbReference>
<organism evidence="1 2">
    <name type="scientific">Acidiphilium iwatense</name>
    <dbReference type="NCBI Taxonomy" id="768198"/>
    <lineage>
        <taxon>Bacteria</taxon>
        <taxon>Pseudomonadati</taxon>
        <taxon>Pseudomonadota</taxon>
        <taxon>Alphaproteobacteria</taxon>
        <taxon>Acetobacterales</taxon>
        <taxon>Acidocellaceae</taxon>
        <taxon>Acidiphilium</taxon>
    </lineage>
</organism>
<dbReference type="Proteomes" id="UP001521209">
    <property type="component" value="Unassembled WGS sequence"/>
</dbReference>
<dbReference type="Pfam" id="PF22752">
    <property type="entry name" value="DUF488-N3i"/>
    <property type="match status" value="1"/>
</dbReference>
<keyword evidence="2" id="KW-1185">Reference proteome</keyword>
<dbReference type="EMBL" id="JAKGBZ010000025">
    <property type="protein sequence ID" value="MCF3947571.1"/>
    <property type="molecule type" value="Genomic_DNA"/>
</dbReference>